<dbReference type="PATRIC" id="fig|1238182.3.peg.1726"/>
<dbReference type="InterPro" id="IPR000318">
    <property type="entry name" value="Nase_comp1_CS"/>
</dbReference>
<protein>
    <recommendedName>
        <fullName evidence="4">Nitrogenase iron-molybdenum cofactor biosynthesis protein NifN</fullName>
    </recommendedName>
</protein>
<dbReference type="RefSeq" id="WP_009540172.1">
    <property type="nucleotide sequence ID" value="NZ_ANHY01000007.1"/>
</dbReference>
<dbReference type="NCBIfam" id="TIGR01285">
    <property type="entry name" value="nifN"/>
    <property type="match status" value="1"/>
</dbReference>
<dbReference type="PANTHER" id="PTHR33712:SF7">
    <property type="entry name" value="LIGHT-INDEPENDENT PROTOCHLOROPHYLLIDE REDUCTASE SUBUNIT B"/>
    <property type="match status" value="1"/>
</dbReference>
<dbReference type="Pfam" id="PF00148">
    <property type="entry name" value="Oxidored_nitro"/>
    <property type="match status" value="1"/>
</dbReference>
<dbReference type="PANTHER" id="PTHR33712">
    <property type="entry name" value="LIGHT-INDEPENDENT PROTOCHLOROPHYLLIDE REDUCTASE SUBUNIT B"/>
    <property type="match status" value="1"/>
</dbReference>
<keyword evidence="9" id="KW-1185">Reference proteome</keyword>
<evidence type="ECO:0000256" key="6">
    <source>
        <dbReference type="RuleBase" id="RU004021"/>
    </source>
</evidence>
<evidence type="ECO:0000259" key="7">
    <source>
        <dbReference type="Pfam" id="PF00148"/>
    </source>
</evidence>
<evidence type="ECO:0000256" key="4">
    <source>
        <dbReference type="ARBA" id="ARBA00013282"/>
    </source>
</evidence>
<dbReference type="Gene3D" id="3.40.50.1980">
    <property type="entry name" value="Nitrogenase molybdenum iron protein domain"/>
    <property type="match status" value="3"/>
</dbReference>
<evidence type="ECO:0000313" key="9">
    <source>
        <dbReference type="Proteomes" id="UP000009881"/>
    </source>
</evidence>
<evidence type="ECO:0000256" key="5">
    <source>
        <dbReference type="ARBA" id="ARBA00023231"/>
    </source>
</evidence>
<dbReference type="EMBL" id="ANHY01000007">
    <property type="protein sequence ID" value="EKV30727.1"/>
    <property type="molecule type" value="Genomic_DNA"/>
</dbReference>
<evidence type="ECO:0000256" key="3">
    <source>
        <dbReference type="ARBA" id="ARBA00011002"/>
    </source>
</evidence>
<evidence type="ECO:0000313" key="8">
    <source>
        <dbReference type="EMBL" id="EKV30727.1"/>
    </source>
</evidence>
<comment type="caution">
    <text evidence="8">The sequence shown here is derived from an EMBL/GenBank/DDBJ whole genome shotgun (WGS) entry which is preliminary data.</text>
</comment>
<accession>K9GZL4</accession>
<organism evidence="8 9">
    <name type="scientific">Caenispirillum salinarum AK4</name>
    <dbReference type="NCBI Taxonomy" id="1238182"/>
    <lineage>
        <taxon>Bacteria</taxon>
        <taxon>Pseudomonadati</taxon>
        <taxon>Pseudomonadota</taxon>
        <taxon>Alphaproteobacteria</taxon>
        <taxon>Rhodospirillales</taxon>
        <taxon>Novispirillaceae</taxon>
        <taxon>Caenispirillum</taxon>
    </lineage>
</organism>
<dbReference type="OrthoDB" id="9800746at2"/>
<keyword evidence="5 6" id="KW-0535">Nitrogen fixation</keyword>
<dbReference type="Proteomes" id="UP000009881">
    <property type="component" value="Unassembled WGS sequence"/>
</dbReference>
<dbReference type="GO" id="GO:0016163">
    <property type="term" value="F:nitrogenase activity"/>
    <property type="evidence" value="ECO:0007669"/>
    <property type="project" value="InterPro"/>
</dbReference>
<sequence>MQKPSEKFVIARKSASTNPLKMSPPLGAAMAYLGLDGCLPLFHGSQGCTAFALVLLVRHFKEAIPFQTTAMNEVTTILGGMDNVEQAVLNIHKRARPKVIGICSTGLTETRGEDTFADVRTIQAKHAEALGDTQLVFAATPDFAGGVQEGWGKAVSAMIDRFVPAGDGTRTLRQINVLAGAHMSPGDVDELREIIEAFGLEPIILPDLSGSLDGHVPGRHVGTTYGGTTIADMGRMHRSACTLAIGEHMRISGERLEARTGVPTRFIDGLTGLEAVDRLVVTLAEISGKPVPKRLRRQRSQLVDSMLDGHFHFGGKRIAIAAEPDLLWALGPIFTGMGAELSTVVTTMPAPHLEALDCAKVIVGDLGDLETGAAETGADLLVTHSHGRQASERLGLPLFRVGFPQFDRIGAAHQTLLGYRGTRALVCDLANTFIDHAHHASPADWAGAGSGEGSHGGSQAAAG</sequence>
<reference evidence="8 9" key="1">
    <citation type="journal article" date="2013" name="Genome Announc.">
        <title>Draft Genome Sequence of an Alphaproteobacterium, Caenispirillum salinarum AK4(T), Isolated from a Solar Saltern.</title>
        <authorList>
            <person name="Khatri I."/>
            <person name="Singh A."/>
            <person name="Korpole S."/>
            <person name="Pinnaka A.K."/>
            <person name="Subramanian S."/>
        </authorList>
    </citation>
    <scope>NUCLEOTIDE SEQUENCE [LARGE SCALE GENOMIC DNA]</scope>
    <source>
        <strain evidence="8 9">AK4</strain>
    </source>
</reference>
<dbReference type="Gene3D" id="6.10.250.1090">
    <property type="match status" value="1"/>
</dbReference>
<gene>
    <name evidence="8" type="ORF">C882_4064</name>
</gene>
<comment type="similarity">
    <text evidence="3 6">Belongs to the NifD/NifK/NifE/NifN family.</text>
</comment>
<dbReference type="InterPro" id="IPR000510">
    <property type="entry name" value="Nase/OxRdtase_comp1"/>
</dbReference>
<comment type="function">
    <text evidence="1">This protein may play a role in the biosynthesis of the prosthetic group of nitrogenase (FeMo cofactor).</text>
</comment>
<dbReference type="CDD" id="cd01966">
    <property type="entry name" value="Nitrogenase_NifN_1"/>
    <property type="match status" value="1"/>
</dbReference>
<comment type="pathway">
    <text evidence="2">Cofactor biosynthesis; Fe-Mo cofactor biosynthesis.</text>
</comment>
<evidence type="ECO:0000256" key="1">
    <source>
        <dbReference type="ARBA" id="ARBA00003171"/>
    </source>
</evidence>
<dbReference type="InterPro" id="IPR050152">
    <property type="entry name" value="ChlB/BchB/BchZ"/>
</dbReference>
<name>K9GZL4_9PROT</name>
<dbReference type="GO" id="GO:0065003">
    <property type="term" value="P:protein-containing complex assembly"/>
    <property type="evidence" value="ECO:0007669"/>
    <property type="project" value="InterPro"/>
</dbReference>
<dbReference type="InterPro" id="IPR005975">
    <property type="entry name" value="Nase_Mo-Fe_CF"/>
</dbReference>
<evidence type="ECO:0000256" key="2">
    <source>
        <dbReference type="ARBA" id="ARBA00005155"/>
    </source>
</evidence>
<dbReference type="STRING" id="1238182.C882_4064"/>
<dbReference type="eggNOG" id="COG2710">
    <property type="taxonomic scope" value="Bacteria"/>
</dbReference>
<proteinExistence type="inferred from homology"/>
<dbReference type="SUPFAM" id="SSF53807">
    <property type="entry name" value="Helical backbone' metal receptor"/>
    <property type="match status" value="1"/>
</dbReference>
<dbReference type="UniPathway" id="UPA00782"/>
<dbReference type="PROSITE" id="PS00699">
    <property type="entry name" value="NITROGENASE_1_1"/>
    <property type="match status" value="1"/>
</dbReference>
<feature type="domain" description="Nitrogenase/oxidoreductase component 1" evidence="7">
    <location>
        <begin position="23"/>
        <end position="433"/>
    </location>
</feature>
<dbReference type="AlphaFoldDB" id="K9GZL4"/>